<organism evidence="4 5">
    <name type="scientific">Dactylosporangium salmoneum</name>
    <dbReference type="NCBI Taxonomy" id="53361"/>
    <lineage>
        <taxon>Bacteria</taxon>
        <taxon>Bacillati</taxon>
        <taxon>Actinomycetota</taxon>
        <taxon>Actinomycetes</taxon>
        <taxon>Micromonosporales</taxon>
        <taxon>Micromonosporaceae</taxon>
        <taxon>Dactylosporangium</taxon>
    </lineage>
</organism>
<dbReference type="InterPro" id="IPR001647">
    <property type="entry name" value="HTH_TetR"/>
</dbReference>
<evidence type="ECO:0000313" key="5">
    <source>
        <dbReference type="Proteomes" id="UP001501444"/>
    </source>
</evidence>
<accession>A0ABN3HIM3</accession>
<evidence type="ECO:0000259" key="3">
    <source>
        <dbReference type="PROSITE" id="PS50977"/>
    </source>
</evidence>
<sequence length="199" mass="21233">MPKINAATVADHRAQQHDALLGAARSLLLDGGYAALTFPALAERTGLARTTIYTYFATKDDIAIALCELELPLVAAEITKAVQQANSPRDKLAAFIRAQLRAAQQRRNRIAHTLANAPLSDQARRRIIELHHVMPSAAPLLSQLGHRHPALAATLLQGLINTAVTAMDAGESPRRIIQATVAAALDGFGHPSDEPGPPD</sequence>
<dbReference type="PANTHER" id="PTHR30055">
    <property type="entry name" value="HTH-TYPE TRANSCRIPTIONAL REGULATOR RUTR"/>
    <property type="match status" value="1"/>
</dbReference>
<protein>
    <submittedName>
        <fullName evidence="4">TetR/AcrR family transcriptional regulator</fullName>
    </submittedName>
</protein>
<dbReference type="EMBL" id="BAAARV010000088">
    <property type="protein sequence ID" value="GAA2381346.1"/>
    <property type="molecule type" value="Genomic_DNA"/>
</dbReference>
<keyword evidence="5" id="KW-1185">Reference proteome</keyword>
<dbReference type="PANTHER" id="PTHR30055:SF226">
    <property type="entry name" value="HTH-TYPE TRANSCRIPTIONAL REGULATOR PKSA"/>
    <property type="match status" value="1"/>
</dbReference>
<dbReference type="InterPro" id="IPR009057">
    <property type="entry name" value="Homeodomain-like_sf"/>
</dbReference>
<dbReference type="RefSeq" id="WP_344618712.1">
    <property type="nucleotide sequence ID" value="NZ_BAAARV010000088.1"/>
</dbReference>
<proteinExistence type="predicted"/>
<name>A0ABN3HIM3_9ACTN</name>
<feature type="domain" description="HTH tetR-type" evidence="3">
    <location>
        <begin position="14"/>
        <end position="74"/>
    </location>
</feature>
<dbReference type="SUPFAM" id="SSF46689">
    <property type="entry name" value="Homeodomain-like"/>
    <property type="match status" value="1"/>
</dbReference>
<comment type="caution">
    <text evidence="4">The sequence shown here is derived from an EMBL/GenBank/DDBJ whole genome shotgun (WGS) entry which is preliminary data.</text>
</comment>
<keyword evidence="1 2" id="KW-0238">DNA-binding</keyword>
<dbReference type="PRINTS" id="PR00455">
    <property type="entry name" value="HTHTETR"/>
</dbReference>
<dbReference type="Proteomes" id="UP001501444">
    <property type="component" value="Unassembled WGS sequence"/>
</dbReference>
<dbReference type="Gene3D" id="1.10.357.10">
    <property type="entry name" value="Tetracycline Repressor, domain 2"/>
    <property type="match status" value="1"/>
</dbReference>
<reference evidence="4 5" key="1">
    <citation type="journal article" date="2019" name="Int. J. Syst. Evol. Microbiol.">
        <title>The Global Catalogue of Microorganisms (GCM) 10K type strain sequencing project: providing services to taxonomists for standard genome sequencing and annotation.</title>
        <authorList>
            <consortium name="The Broad Institute Genomics Platform"/>
            <consortium name="The Broad Institute Genome Sequencing Center for Infectious Disease"/>
            <person name="Wu L."/>
            <person name="Ma J."/>
        </authorList>
    </citation>
    <scope>NUCLEOTIDE SEQUENCE [LARGE SCALE GENOMIC DNA]</scope>
    <source>
        <strain evidence="4 5">JCM 3272</strain>
    </source>
</reference>
<evidence type="ECO:0000256" key="1">
    <source>
        <dbReference type="ARBA" id="ARBA00023125"/>
    </source>
</evidence>
<dbReference type="Gene3D" id="1.10.10.60">
    <property type="entry name" value="Homeodomain-like"/>
    <property type="match status" value="1"/>
</dbReference>
<gene>
    <name evidence="4" type="ORF">GCM10010170_089050</name>
</gene>
<evidence type="ECO:0000256" key="2">
    <source>
        <dbReference type="PROSITE-ProRule" id="PRU00335"/>
    </source>
</evidence>
<evidence type="ECO:0000313" key="4">
    <source>
        <dbReference type="EMBL" id="GAA2381346.1"/>
    </source>
</evidence>
<dbReference type="PROSITE" id="PS50977">
    <property type="entry name" value="HTH_TETR_2"/>
    <property type="match status" value="1"/>
</dbReference>
<feature type="DNA-binding region" description="H-T-H motif" evidence="2">
    <location>
        <begin position="37"/>
        <end position="56"/>
    </location>
</feature>
<dbReference type="Pfam" id="PF00440">
    <property type="entry name" value="TetR_N"/>
    <property type="match status" value="1"/>
</dbReference>
<dbReference type="InterPro" id="IPR050109">
    <property type="entry name" value="HTH-type_TetR-like_transc_reg"/>
</dbReference>